<dbReference type="AlphaFoldDB" id="A0A3P1CYQ4"/>
<protein>
    <submittedName>
        <fullName evidence="1">Uncharacterized protein</fullName>
    </submittedName>
</protein>
<comment type="caution">
    <text evidence="1">The sequence shown here is derived from an EMBL/GenBank/DDBJ whole genome shotgun (WGS) entry which is preliminary data.</text>
</comment>
<keyword evidence="2" id="KW-1185">Reference proteome</keyword>
<dbReference type="Proteomes" id="UP000274271">
    <property type="component" value="Unassembled WGS sequence"/>
</dbReference>
<name>A0A3P1CYQ4_9BACT</name>
<dbReference type="OrthoDB" id="886875at2"/>
<reference evidence="1 2" key="1">
    <citation type="submission" date="2018-11" db="EMBL/GenBank/DDBJ databases">
        <authorList>
            <person name="Zhou Z."/>
            <person name="Wang G."/>
        </authorList>
    </citation>
    <scope>NUCLEOTIDE SEQUENCE [LARGE SCALE GENOMIC DNA]</scope>
    <source>
        <strain evidence="1 2">KCTC42998</strain>
    </source>
</reference>
<evidence type="ECO:0000313" key="2">
    <source>
        <dbReference type="Proteomes" id="UP000274271"/>
    </source>
</evidence>
<evidence type="ECO:0000313" key="1">
    <source>
        <dbReference type="EMBL" id="RRB18268.1"/>
    </source>
</evidence>
<dbReference type="RefSeq" id="WP_124905691.1">
    <property type="nucleotide sequence ID" value="NZ_RQJP01000001.1"/>
</dbReference>
<dbReference type="EMBL" id="RQJP01000001">
    <property type="protein sequence ID" value="RRB18268.1"/>
    <property type="molecule type" value="Genomic_DNA"/>
</dbReference>
<organism evidence="1 2">
    <name type="scientific">Larkinella knui</name>
    <dbReference type="NCBI Taxonomy" id="2025310"/>
    <lineage>
        <taxon>Bacteria</taxon>
        <taxon>Pseudomonadati</taxon>
        <taxon>Bacteroidota</taxon>
        <taxon>Cytophagia</taxon>
        <taxon>Cytophagales</taxon>
        <taxon>Spirosomataceae</taxon>
        <taxon>Larkinella</taxon>
    </lineage>
</organism>
<sequence length="79" mass="8901">MQVLIEVPDEKAQFVIELLKHLTFVEIKDNTSLSLSPLPHSQTQHSLSPKTTSLLGSFPALARDDFSQAREEAIVKKHY</sequence>
<accession>A0A3P1CYQ4</accession>
<proteinExistence type="predicted"/>
<gene>
    <name evidence="1" type="ORF">EHT87_08340</name>
</gene>